<keyword evidence="2" id="KW-1185">Reference proteome</keyword>
<dbReference type="Proteomes" id="UP000317648">
    <property type="component" value="Chromosome"/>
</dbReference>
<dbReference type="EMBL" id="CP036433">
    <property type="protein sequence ID" value="QDU97876.1"/>
    <property type="molecule type" value="Genomic_DNA"/>
</dbReference>
<sequence length="104" mass="12469">MLPPAILRAPAIPPAVRRRTDPTAARRPMVGRRTVRHRITAHHRIMVRLRMVRLRMVRLRMVRLRMVRLRMVRRHGQTKRELGACLGIILRIGKWRSWKSRMRS</sequence>
<evidence type="ECO:0000313" key="1">
    <source>
        <dbReference type="EMBL" id="QDU97876.1"/>
    </source>
</evidence>
<protein>
    <submittedName>
        <fullName evidence="1">Uncharacterized protein</fullName>
    </submittedName>
</protein>
<proteinExistence type="predicted"/>
<gene>
    <name evidence="1" type="ORF">Pla8534_57330</name>
</gene>
<dbReference type="KEGG" id="lcre:Pla8534_57330"/>
<evidence type="ECO:0000313" key="2">
    <source>
        <dbReference type="Proteomes" id="UP000317648"/>
    </source>
</evidence>
<accession>A0A518E1A3</accession>
<reference evidence="1 2" key="1">
    <citation type="submission" date="2019-02" db="EMBL/GenBank/DDBJ databases">
        <title>Deep-cultivation of Planctomycetes and their phenomic and genomic characterization uncovers novel biology.</title>
        <authorList>
            <person name="Wiegand S."/>
            <person name="Jogler M."/>
            <person name="Boedeker C."/>
            <person name="Pinto D."/>
            <person name="Vollmers J."/>
            <person name="Rivas-Marin E."/>
            <person name="Kohn T."/>
            <person name="Peeters S.H."/>
            <person name="Heuer A."/>
            <person name="Rast P."/>
            <person name="Oberbeckmann S."/>
            <person name="Bunk B."/>
            <person name="Jeske O."/>
            <person name="Meyerdierks A."/>
            <person name="Storesund J.E."/>
            <person name="Kallscheuer N."/>
            <person name="Luecker S."/>
            <person name="Lage O.M."/>
            <person name="Pohl T."/>
            <person name="Merkel B.J."/>
            <person name="Hornburger P."/>
            <person name="Mueller R.-W."/>
            <person name="Bruemmer F."/>
            <person name="Labrenz M."/>
            <person name="Spormann A.M."/>
            <person name="Op den Camp H."/>
            <person name="Overmann J."/>
            <person name="Amann R."/>
            <person name="Jetten M.S.M."/>
            <person name="Mascher T."/>
            <person name="Medema M.H."/>
            <person name="Devos D.P."/>
            <person name="Kaster A.-K."/>
            <person name="Ovreas L."/>
            <person name="Rohde M."/>
            <person name="Galperin M.Y."/>
            <person name="Jogler C."/>
        </authorList>
    </citation>
    <scope>NUCLEOTIDE SEQUENCE [LARGE SCALE GENOMIC DNA]</scope>
    <source>
        <strain evidence="1 2">Pla85_3_4</strain>
    </source>
</reference>
<organism evidence="1 2">
    <name type="scientific">Lignipirellula cremea</name>
    <dbReference type="NCBI Taxonomy" id="2528010"/>
    <lineage>
        <taxon>Bacteria</taxon>
        <taxon>Pseudomonadati</taxon>
        <taxon>Planctomycetota</taxon>
        <taxon>Planctomycetia</taxon>
        <taxon>Pirellulales</taxon>
        <taxon>Pirellulaceae</taxon>
        <taxon>Lignipirellula</taxon>
    </lineage>
</organism>
<name>A0A518E1A3_9BACT</name>
<dbReference type="AlphaFoldDB" id="A0A518E1A3"/>